<gene>
    <name evidence="2" type="ORF">KEG57_01710</name>
</gene>
<evidence type="ECO:0000313" key="3">
    <source>
        <dbReference type="Proteomes" id="UP001151081"/>
    </source>
</evidence>
<dbReference type="AlphaFoldDB" id="A0A9X3X0I4"/>
<evidence type="ECO:0000256" key="1">
    <source>
        <dbReference type="SAM" id="Phobius"/>
    </source>
</evidence>
<reference evidence="2 3" key="1">
    <citation type="submission" date="2021-04" db="EMBL/GenBank/DDBJ databases">
        <title>Genome analysis of Polyangium sp.</title>
        <authorList>
            <person name="Li Y."/>
            <person name="Wang J."/>
        </authorList>
    </citation>
    <scope>NUCLEOTIDE SEQUENCE [LARGE SCALE GENOMIC DNA]</scope>
    <source>
        <strain evidence="2 3">SDU14</strain>
    </source>
</reference>
<sequence length="240" mass="25206">MEETTRAERGGWGKVAEVEGEDAEAKAPRIKERAKTLARDVGAAIEGRVAPAADRAAQAVKSGAGTALRALEDPTAFQVSEILAQADLPTVSGEDPLADLAIRLDREADLHRGIALRQHARAAWMDRLGAIGAVVALVGIVVLAAIAGFRALFAPEGALFVSLLLGVGALLLLLGAFSLGRATARIRASQAQSAREALVRSDLAEARLHRVAALLALRQLDPEAFSKATQDLERDMRASG</sequence>
<accession>A0A9X3X0I4</accession>
<organism evidence="2 3">
    <name type="scientific">Polyangium jinanense</name>
    <dbReference type="NCBI Taxonomy" id="2829994"/>
    <lineage>
        <taxon>Bacteria</taxon>
        <taxon>Pseudomonadati</taxon>
        <taxon>Myxococcota</taxon>
        <taxon>Polyangia</taxon>
        <taxon>Polyangiales</taxon>
        <taxon>Polyangiaceae</taxon>
        <taxon>Polyangium</taxon>
    </lineage>
</organism>
<proteinExistence type="predicted"/>
<comment type="caution">
    <text evidence="2">The sequence shown here is derived from an EMBL/GenBank/DDBJ whole genome shotgun (WGS) entry which is preliminary data.</text>
</comment>
<keyword evidence="1" id="KW-1133">Transmembrane helix</keyword>
<dbReference type="EMBL" id="JAGTJJ010000001">
    <property type="protein sequence ID" value="MDC3979196.1"/>
    <property type="molecule type" value="Genomic_DNA"/>
</dbReference>
<protein>
    <submittedName>
        <fullName evidence="2">Uncharacterized protein</fullName>
    </submittedName>
</protein>
<evidence type="ECO:0000313" key="2">
    <source>
        <dbReference type="EMBL" id="MDC3979196.1"/>
    </source>
</evidence>
<dbReference type="RefSeq" id="WP_272418397.1">
    <property type="nucleotide sequence ID" value="NZ_JAGTJJ010000001.1"/>
</dbReference>
<feature type="transmembrane region" description="Helical" evidence="1">
    <location>
        <begin position="128"/>
        <end position="153"/>
    </location>
</feature>
<keyword evidence="1" id="KW-0812">Transmembrane</keyword>
<dbReference type="Proteomes" id="UP001151081">
    <property type="component" value="Unassembled WGS sequence"/>
</dbReference>
<name>A0A9X3X0I4_9BACT</name>
<feature type="transmembrane region" description="Helical" evidence="1">
    <location>
        <begin position="159"/>
        <end position="179"/>
    </location>
</feature>
<keyword evidence="3" id="KW-1185">Reference proteome</keyword>
<keyword evidence="1" id="KW-0472">Membrane</keyword>